<dbReference type="PANTHER" id="PTHR12546:SF33">
    <property type="entry name" value="SPERM VESICLE FUSION PROTEIN FER-1"/>
    <property type="match status" value="1"/>
</dbReference>
<evidence type="ECO:0008006" key="8">
    <source>
        <dbReference type="Google" id="ProtNLM"/>
    </source>
</evidence>
<protein>
    <recommendedName>
        <fullName evidence="8">C2 domain-containing protein</fullName>
    </recommendedName>
</protein>
<dbReference type="SUPFAM" id="SSF49562">
    <property type="entry name" value="C2 domain (Calcium/lipid-binding domain, CaLB)"/>
    <property type="match status" value="1"/>
</dbReference>
<keyword evidence="3" id="KW-0677">Repeat</keyword>
<dbReference type="InterPro" id="IPR037721">
    <property type="entry name" value="Ferlin"/>
</dbReference>
<dbReference type="AlphaFoldDB" id="A0A3P7L6L7"/>
<name>A0A3P7L6L7_STRVU</name>
<dbReference type="InterPro" id="IPR035892">
    <property type="entry name" value="C2_domain_sf"/>
</dbReference>
<accession>A0A3P7L6L7</accession>
<evidence type="ECO:0000256" key="1">
    <source>
        <dbReference type="ARBA" id="ARBA00004370"/>
    </source>
</evidence>
<organism evidence="6 7">
    <name type="scientific">Strongylus vulgaris</name>
    <name type="common">Blood worm</name>
    <dbReference type="NCBI Taxonomy" id="40348"/>
    <lineage>
        <taxon>Eukaryota</taxon>
        <taxon>Metazoa</taxon>
        <taxon>Ecdysozoa</taxon>
        <taxon>Nematoda</taxon>
        <taxon>Chromadorea</taxon>
        <taxon>Rhabditida</taxon>
        <taxon>Rhabditina</taxon>
        <taxon>Rhabditomorpha</taxon>
        <taxon>Strongyloidea</taxon>
        <taxon>Strongylidae</taxon>
        <taxon>Strongylus</taxon>
    </lineage>
</organism>
<evidence type="ECO:0000313" key="6">
    <source>
        <dbReference type="EMBL" id="VDM78415.1"/>
    </source>
</evidence>
<dbReference type="PANTHER" id="PTHR12546">
    <property type="entry name" value="FER-1-LIKE"/>
    <property type="match status" value="1"/>
</dbReference>
<dbReference type="OrthoDB" id="5860982at2759"/>
<evidence type="ECO:0000313" key="7">
    <source>
        <dbReference type="Proteomes" id="UP000270094"/>
    </source>
</evidence>
<dbReference type="EMBL" id="UYYB01101876">
    <property type="protein sequence ID" value="VDM78415.1"/>
    <property type="molecule type" value="Genomic_DNA"/>
</dbReference>
<keyword evidence="5" id="KW-0472">Membrane</keyword>
<keyword evidence="2" id="KW-0812">Transmembrane</keyword>
<evidence type="ECO:0000256" key="3">
    <source>
        <dbReference type="ARBA" id="ARBA00022737"/>
    </source>
</evidence>
<reference evidence="6 7" key="1">
    <citation type="submission" date="2018-11" db="EMBL/GenBank/DDBJ databases">
        <authorList>
            <consortium name="Pathogen Informatics"/>
        </authorList>
    </citation>
    <scope>NUCLEOTIDE SEQUENCE [LARGE SCALE GENOMIC DNA]</scope>
</reference>
<dbReference type="GO" id="GO:0007009">
    <property type="term" value="P:plasma membrane organization"/>
    <property type="evidence" value="ECO:0007669"/>
    <property type="project" value="TreeGrafter"/>
</dbReference>
<dbReference type="Proteomes" id="UP000270094">
    <property type="component" value="Unassembled WGS sequence"/>
</dbReference>
<sequence length="383" mass="43473">MVAFLRGPTLSWALGELNIITAWETLLKDTPPLYFAISEEPNLHVADDTNFGRKTFLEADVKTTWHVLLRVIEGRDLKTGSLRVRAYLEGMQKCTRVCSQGAPRWKQNLVFMLKDTTLQKLASQTLAIKVTRAKRFSEKVKGEFFCLVGAIIHSPGQAVISKWIAMRAPFDEDDDEAVHENCGFLKVSLCVFGMDTCPPRMNDDIVCDEIWNGAQLEEASLRVRLFRLHQIAEEIHRQIDSNKGKPIKFSIKVTRAKRFSEKVKGEFFCLVGAIIHSPGQAVISKWIAMRAPFDEDDDEAVHENCGFLKVSLCVFGMDTCPPRMNDDIVCDEIWNGAQLEEASLRVRLFRLHQIAEEIHRQIDSNKGKPIKFSIKVAALQNFH</sequence>
<gene>
    <name evidence="6" type="ORF">SVUK_LOCUS13413</name>
</gene>
<evidence type="ECO:0000256" key="2">
    <source>
        <dbReference type="ARBA" id="ARBA00022692"/>
    </source>
</evidence>
<keyword evidence="7" id="KW-1185">Reference proteome</keyword>
<proteinExistence type="predicted"/>
<dbReference type="GO" id="GO:0016020">
    <property type="term" value="C:membrane"/>
    <property type="evidence" value="ECO:0007669"/>
    <property type="project" value="UniProtKB-SubCell"/>
</dbReference>
<comment type="subcellular location">
    <subcellularLocation>
        <location evidence="1">Membrane</location>
    </subcellularLocation>
</comment>
<dbReference type="GO" id="GO:0061025">
    <property type="term" value="P:membrane fusion"/>
    <property type="evidence" value="ECO:0007669"/>
    <property type="project" value="TreeGrafter"/>
</dbReference>
<evidence type="ECO:0000256" key="5">
    <source>
        <dbReference type="ARBA" id="ARBA00023136"/>
    </source>
</evidence>
<keyword evidence="4" id="KW-1133">Transmembrane helix</keyword>
<evidence type="ECO:0000256" key="4">
    <source>
        <dbReference type="ARBA" id="ARBA00022989"/>
    </source>
</evidence>